<dbReference type="InterPro" id="IPR043472">
    <property type="entry name" value="Macro_dom-like"/>
</dbReference>
<evidence type="ECO:0008006" key="4">
    <source>
        <dbReference type="Google" id="ProtNLM"/>
    </source>
</evidence>
<dbReference type="Proteomes" id="UP000683360">
    <property type="component" value="Unassembled WGS sequence"/>
</dbReference>
<feature type="compositionally biased region" description="Gly residues" evidence="1">
    <location>
        <begin position="243"/>
        <end position="257"/>
    </location>
</feature>
<name>A0A8S3UUC7_MYTED</name>
<sequence length="787" mass="91390">MWKKSLNERKIAYYNALRCDKNAEIYIKWQTMENPILPEKFLIREIKGEHCEETEIRGQLALQRLATEISLLQTRKHRFEEKFLSIDATVLAEISEKCKGNIEAKLHEMWTQDTKCEEEKSKAVWQKHQEHFDNYEKNYGDESIMKLKPQRPARTKGNNDIHMNNNTNTGTYAAVASKSTQKKIDNTALRNKSSKRPNTQSRNPSPENFQQNNDEWKVVNNRGRGRGGRRGRGRGRIDNSNRGGRGGGITKHGGNSRGRGRDTYIETITKFPVRTRKCKQNLTRNEQDALKSLKDDDSIIIKEADKGGAIIIMDTDFYKEKVLEQLNDEEYYKQITNNPDKATKKRLKKLIKDYDQCLTEKEIAYLCDFDPKESNFYGLPKVHKSAQIQNTVRDQNNIYVETFRPADLKLRPIIAGPESLTQRLSHFIDLVIKHLCPSIPSYIKDDMEFLNHIPAIVPEETLLTSFDVTSLYTNIPHDLGLTAVKYWIEEKRDEIDSRFETNFILEATKIVLEENTFYFDGNKYRQIKGTAMGTKVAPTYANLVMGYLEQQILYVALVRPHVEYGNTIWYPHLKKDINAVEKVQMRATKLIPDIRHLSYEDRLKVLKLPSLTHRRRRGDMIQAFKILKGFEDISYERFFTVISTNTRGHNWKLAKPRCNTSFRLRHFSQRIINDWNNLPVEVISSKTVEAFKISIDRHWENTTHSCANRRSHSSGTLTALLETRENDNNSDDFHPFPWRNDLNAKIILWCGDVTTLDVHAIVHSTNEKLNDKSIETETLYAKAGQNL</sequence>
<dbReference type="AlphaFoldDB" id="A0A8S3UUC7"/>
<evidence type="ECO:0000313" key="2">
    <source>
        <dbReference type="EMBL" id="CAG2247693.1"/>
    </source>
</evidence>
<evidence type="ECO:0000256" key="1">
    <source>
        <dbReference type="SAM" id="MobiDB-lite"/>
    </source>
</evidence>
<feature type="compositionally biased region" description="Polar residues" evidence="1">
    <location>
        <begin position="188"/>
        <end position="213"/>
    </location>
</feature>
<evidence type="ECO:0000313" key="3">
    <source>
        <dbReference type="Proteomes" id="UP000683360"/>
    </source>
</evidence>
<organism evidence="2 3">
    <name type="scientific">Mytilus edulis</name>
    <name type="common">Blue mussel</name>
    <dbReference type="NCBI Taxonomy" id="6550"/>
    <lineage>
        <taxon>Eukaryota</taxon>
        <taxon>Metazoa</taxon>
        <taxon>Spiralia</taxon>
        <taxon>Lophotrochozoa</taxon>
        <taxon>Mollusca</taxon>
        <taxon>Bivalvia</taxon>
        <taxon>Autobranchia</taxon>
        <taxon>Pteriomorphia</taxon>
        <taxon>Mytilida</taxon>
        <taxon>Mytiloidea</taxon>
        <taxon>Mytilidae</taxon>
        <taxon>Mytilinae</taxon>
        <taxon>Mytilus</taxon>
    </lineage>
</organism>
<dbReference type="OrthoDB" id="10029313at2759"/>
<reference evidence="2" key="1">
    <citation type="submission" date="2021-03" db="EMBL/GenBank/DDBJ databases">
        <authorList>
            <person name="Bekaert M."/>
        </authorList>
    </citation>
    <scope>NUCLEOTIDE SEQUENCE</scope>
</reference>
<dbReference type="SUPFAM" id="SSF52949">
    <property type="entry name" value="Macro domain-like"/>
    <property type="match status" value="1"/>
</dbReference>
<feature type="compositionally biased region" description="Basic residues" evidence="1">
    <location>
        <begin position="223"/>
        <end position="234"/>
    </location>
</feature>
<protein>
    <recommendedName>
        <fullName evidence="4">Reverse transcriptase domain-containing protein</fullName>
    </recommendedName>
</protein>
<feature type="region of interest" description="Disordered" evidence="1">
    <location>
        <begin position="176"/>
        <end position="262"/>
    </location>
</feature>
<keyword evidence="3" id="KW-1185">Reference proteome</keyword>
<accession>A0A8S3UUC7</accession>
<proteinExistence type="predicted"/>
<dbReference type="PANTHER" id="PTHR21301:SF10">
    <property type="entry name" value="REVERSE TRANSCRIPTASE DOMAIN-CONTAINING PROTEIN"/>
    <property type="match status" value="1"/>
</dbReference>
<comment type="caution">
    <text evidence="2">The sequence shown here is derived from an EMBL/GenBank/DDBJ whole genome shotgun (WGS) entry which is preliminary data.</text>
</comment>
<dbReference type="EMBL" id="CAJPWZ010002912">
    <property type="protein sequence ID" value="CAG2247693.1"/>
    <property type="molecule type" value="Genomic_DNA"/>
</dbReference>
<gene>
    <name evidence="2" type="ORF">MEDL_59557</name>
</gene>
<dbReference type="Gene3D" id="3.40.220.10">
    <property type="entry name" value="Leucine Aminopeptidase, subunit E, domain 1"/>
    <property type="match status" value="1"/>
</dbReference>
<dbReference type="PANTHER" id="PTHR21301">
    <property type="entry name" value="REVERSE TRANSCRIPTASE"/>
    <property type="match status" value="1"/>
</dbReference>